<proteinExistence type="predicted"/>
<dbReference type="AlphaFoldDB" id="A0A6G8AQA6"/>
<gene>
    <name evidence="2" type="ORF">G7082_01260</name>
</gene>
<dbReference type="Proteomes" id="UP000501747">
    <property type="component" value="Chromosome"/>
</dbReference>
<dbReference type="Pfam" id="PF13462">
    <property type="entry name" value="Thioredoxin_4"/>
    <property type="match status" value="1"/>
</dbReference>
<dbReference type="RefSeq" id="WP_166033365.1">
    <property type="nucleotide sequence ID" value="NZ_CP049887.1"/>
</dbReference>
<evidence type="ECO:0000259" key="1">
    <source>
        <dbReference type="Pfam" id="PF13462"/>
    </source>
</evidence>
<dbReference type="CDD" id="cd02972">
    <property type="entry name" value="DsbA_family"/>
    <property type="match status" value="1"/>
</dbReference>
<protein>
    <submittedName>
        <fullName evidence="2">DsbA family protein</fullName>
    </submittedName>
</protein>
<feature type="domain" description="Thioredoxin-like fold" evidence="1">
    <location>
        <begin position="13"/>
        <end position="170"/>
    </location>
</feature>
<dbReference type="KEGG" id="vhy:G7082_01260"/>
<evidence type="ECO:0000313" key="2">
    <source>
        <dbReference type="EMBL" id="QIL47254.1"/>
    </source>
</evidence>
<evidence type="ECO:0000313" key="3">
    <source>
        <dbReference type="Proteomes" id="UP000501747"/>
    </source>
</evidence>
<dbReference type="Gene3D" id="1.10.1200.90">
    <property type="entry name" value="DsbA-like domain"/>
    <property type="match status" value="1"/>
</dbReference>
<accession>A0A6G8AQA6</accession>
<dbReference type="Gene3D" id="3.40.30.10">
    <property type="entry name" value="Glutaredoxin"/>
    <property type="match status" value="1"/>
</dbReference>
<name>A0A6G8AQA6_9ENTE</name>
<organism evidence="2 3">
    <name type="scientific">Vagococcus hydrophili</name>
    <dbReference type="NCBI Taxonomy" id="2714947"/>
    <lineage>
        <taxon>Bacteria</taxon>
        <taxon>Bacillati</taxon>
        <taxon>Bacillota</taxon>
        <taxon>Bacilli</taxon>
        <taxon>Lactobacillales</taxon>
        <taxon>Enterococcaceae</taxon>
        <taxon>Vagococcus</taxon>
    </lineage>
</organism>
<dbReference type="InterPro" id="IPR012336">
    <property type="entry name" value="Thioredoxin-like_fold"/>
</dbReference>
<reference evidence="2 3" key="1">
    <citation type="submission" date="2020-03" db="EMBL/GenBank/DDBJ databases">
        <title>Vagococcus sp. nov., isolated from beetles.</title>
        <authorList>
            <person name="Hyun D.-W."/>
            <person name="Bae J.-W."/>
        </authorList>
    </citation>
    <scope>NUCLEOTIDE SEQUENCE [LARGE SCALE GENOMIC DNA]</scope>
    <source>
        <strain evidence="2 3">HDW17B</strain>
    </source>
</reference>
<sequence>MGMTDVDVTKINTETGIKIGDDNAPKKIVEFVNLRCPYCRQWSDEKEDLLQELVNEGKIQRIIKLFNKEKPSLAKGNVMHDFVPNDASAISAIRSIYETQDTWGDLEDHTEIANFAESTLSLTRQNNDEISQEIVKEAEEANVFFIPTVIVDDQVFDQKISNEELLELLK</sequence>
<dbReference type="EMBL" id="CP049887">
    <property type="protein sequence ID" value="QIL47254.1"/>
    <property type="molecule type" value="Genomic_DNA"/>
</dbReference>
<dbReference type="InterPro" id="IPR036249">
    <property type="entry name" value="Thioredoxin-like_sf"/>
</dbReference>
<keyword evidence="3" id="KW-1185">Reference proteome</keyword>
<dbReference type="SUPFAM" id="SSF52833">
    <property type="entry name" value="Thioredoxin-like"/>
    <property type="match status" value="1"/>
</dbReference>